<dbReference type="EMBL" id="JAPFIT010000005">
    <property type="protein sequence ID" value="MDC5738612.1"/>
    <property type="molecule type" value="Genomic_DNA"/>
</dbReference>
<evidence type="ECO:0000313" key="1">
    <source>
        <dbReference type="EMBL" id="MDC5738612.1"/>
    </source>
</evidence>
<dbReference type="InterPro" id="IPR006521">
    <property type="entry name" value="Tail_protein_I"/>
</dbReference>
<dbReference type="Proteomes" id="UP001150001">
    <property type="component" value="Unassembled WGS sequence"/>
</dbReference>
<dbReference type="Pfam" id="PF09684">
    <property type="entry name" value="Tail_P2_I"/>
    <property type="match status" value="1"/>
</dbReference>
<proteinExistence type="predicted"/>
<keyword evidence="2" id="KW-1185">Reference proteome</keyword>
<protein>
    <submittedName>
        <fullName evidence="1">Phage tail protein</fullName>
    </submittedName>
</protein>
<comment type="caution">
    <text evidence="1">The sequence shown here is derived from an EMBL/GenBank/DDBJ whole genome shotgun (WGS) entry which is preliminary data.</text>
</comment>
<sequence length="205" mass="22834">MTQHNSKHDFADNAQPLEKAIRLAFRDSLHELKPPYPKLLNALETPVQFLPALAGERGVVDWYDTDDEEFKRETTDGSYRLLMKSGTRYGIRSSLNALGFDSTISKGVKPYTLEVEAYLQDKPLTDESSQRVDARVGTYKSERDDVSINISRQSTGEVYVGVTTEIGITMTSEPFVPQGFTSEAAPSIGVYNHIRLIATSEPANQ</sequence>
<name>A0ABT5GND3_9VIBR</name>
<gene>
    <name evidence="1" type="ORF">OPW20_00975</name>
</gene>
<reference evidence="1" key="1">
    <citation type="submission" date="2022-11" db="EMBL/GenBank/DDBJ databases">
        <title>Role of the vibriolysin VemA secreted by the emergent pathogen Vibrio europaeus in the colonization of Manila clam mucus.</title>
        <authorList>
            <person name="Martinez C."/>
            <person name="Rodriguez S."/>
            <person name="Vences A."/>
            <person name="Barja J.L."/>
            <person name="Toranzo A.E."/>
            <person name="Dubert J."/>
        </authorList>
    </citation>
    <scope>NUCLEOTIDE SEQUENCE</scope>
    <source>
        <strain evidence="1">3454</strain>
    </source>
</reference>
<dbReference type="RefSeq" id="WP_272236621.1">
    <property type="nucleotide sequence ID" value="NZ_JAPFIQ010000013.1"/>
</dbReference>
<evidence type="ECO:0000313" key="2">
    <source>
        <dbReference type="Proteomes" id="UP001150001"/>
    </source>
</evidence>
<organism evidence="1 2">
    <name type="scientific">Vibrio europaeus</name>
    <dbReference type="NCBI Taxonomy" id="300876"/>
    <lineage>
        <taxon>Bacteria</taxon>
        <taxon>Pseudomonadati</taxon>
        <taxon>Pseudomonadota</taxon>
        <taxon>Gammaproteobacteria</taxon>
        <taxon>Vibrionales</taxon>
        <taxon>Vibrionaceae</taxon>
        <taxon>Vibrio</taxon>
        <taxon>Vibrio oreintalis group</taxon>
    </lineage>
</organism>
<accession>A0ABT5GND3</accession>